<dbReference type="GO" id="GO:0005886">
    <property type="term" value="C:plasma membrane"/>
    <property type="evidence" value="ECO:0007669"/>
    <property type="project" value="UniProtKB-SubCell"/>
</dbReference>
<dbReference type="PROSITE" id="PS50850">
    <property type="entry name" value="MFS"/>
    <property type="match status" value="1"/>
</dbReference>
<feature type="transmembrane region" description="Helical" evidence="5">
    <location>
        <begin position="60"/>
        <end position="82"/>
    </location>
</feature>
<feature type="transmembrane region" description="Helical" evidence="5">
    <location>
        <begin position="27"/>
        <end position="48"/>
    </location>
</feature>
<evidence type="ECO:0000313" key="8">
    <source>
        <dbReference type="Proteomes" id="UP000058305"/>
    </source>
</evidence>
<feature type="transmembrane region" description="Helical" evidence="5">
    <location>
        <begin position="303"/>
        <end position="321"/>
    </location>
</feature>
<dbReference type="Pfam" id="PF07690">
    <property type="entry name" value="MFS_1"/>
    <property type="match status" value="1"/>
</dbReference>
<proteinExistence type="predicted"/>
<dbReference type="SUPFAM" id="SSF103473">
    <property type="entry name" value="MFS general substrate transporter"/>
    <property type="match status" value="1"/>
</dbReference>
<protein>
    <submittedName>
        <fullName evidence="7">MFS transporter permease</fullName>
    </submittedName>
</protein>
<dbReference type="PANTHER" id="PTHR23514">
    <property type="entry name" value="BYPASS OF STOP CODON PROTEIN 6"/>
    <property type="match status" value="1"/>
</dbReference>
<feature type="transmembrane region" description="Helical" evidence="5">
    <location>
        <begin position="157"/>
        <end position="178"/>
    </location>
</feature>
<reference evidence="8" key="2">
    <citation type="submission" date="2016-01" db="EMBL/GenBank/DDBJ databases">
        <title>First complete genome sequence of a species in the genus Microterricola, an extremophilic cold active enzyme producing strain ERGS5:02 isolated from Sikkim Himalaya.</title>
        <authorList>
            <person name="Kumar R."/>
            <person name="Singh D."/>
            <person name="Swarnkar M.K."/>
        </authorList>
    </citation>
    <scope>NUCLEOTIDE SEQUENCE [LARGE SCALE GENOMIC DNA]</scope>
    <source>
        <strain evidence="8">ERGS5:02</strain>
    </source>
</reference>
<evidence type="ECO:0000256" key="3">
    <source>
        <dbReference type="ARBA" id="ARBA00022989"/>
    </source>
</evidence>
<sequence length="421" mass="43025">MSEPTSPPATAATVTPQRPGLLAWRNAVFAVFFLSGLSVASWVARIPAVRDDLQISLETVGLVILGMSIGSVVGLSLSAAVLARFGARLGMIFALCLVATGLVTVGLGSSVFALLPVIVVGMALFGFGNGAVDVMMNVEGAAAEREIGKTLMPLMHAFFSFGTMTGAALGAAASALHVPVATHLAIMATLIVIAIFIAVRYIPIRESVGDDPHTEASRLPWSARLRENLAVFADNRLLLIGVIVLGTSFAEGSANDWIALAVVDGHGYDNTTGAIIFGVFVTAMTVGRVAGGPILDRFSRVPVLRTCAALGIAGLALFIFGGGGMPVIIVGTILWGLGSALGFPVGMSAAADDPKHAAARVSAVAIIGYGAFLAGPPLLGFLGQHFGILNALIVVLVLLLLAGLCAPAAREASKRTPAPTA</sequence>
<dbReference type="InterPro" id="IPR051788">
    <property type="entry name" value="MFS_Transporter"/>
</dbReference>
<dbReference type="PANTHER" id="PTHR23514:SF13">
    <property type="entry name" value="INNER MEMBRANE PROTEIN YBJJ"/>
    <property type="match status" value="1"/>
</dbReference>
<reference evidence="7 8" key="1">
    <citation type="journal article" date="2016" name="J. Biotechnol.">
        <title>First complete genome sequence of a species in the genus Microterricola, an extremophilic cold active enzyme producing bacterial strain ERGS5:02 isolated from Sikkim Himalaya.</title>
        <authorList>
            <person name="Himanshu"/>
            <person name="Swarnkar M.K."/>
            <person name="Singh D."/>
            <person name="Kumar R."/>
        </authorList>
    </citation>
    <scope>NUCLEOTIDE SEQUENCE [LARGE SCALE GENOMIC DNA]</scope>
    <source>
        <strain evidence="7 8">ERGS5:02</strain>
    </source>
</reference>
<keyword evidence="3 5" id="KW-1133">Transmembrane helix</keyword>
<evidence type="ECO:0000256" key="4">
    <source>
        <dbReference type="ARBA" id="ARBA00023136"/>
    </source>
</evidence>
<keyword evidence="4 5" id="KW-0472">Membrane</keyword>
<name>A0A0Y0NJE7_9MICO</name>
<feature type="transmembrane region" description="Helical" evidence="5">
    <location>
        <begin position="229"/>
        <end position="250"/>
    </location>
</feature>
<feature type="transmembrane region" description="Helical" evidence="5">
    <location>
        <begin position="357"/>
        <end position="379"/>
    </location>
</feature>
<dbReference type="AlphaFoldDB" id="A0A0Y0NJE7"/>
<evidence type="ECO:0000313" key="7">
    <source>
        <dbReference type="EMBL" id="AMB59905.1"/>
    </source>
</evidence>
<evidence type="ECO:0000256" key="1">
    <source>
        <dbReference type="ARBA" id="ARBA00004651"/>
    </source>
</evidence>
<dbReference type="Gene3D" id="1.20.1250.20">
    <property type="entry name" value="MFS general substrate transporter like domains"/>
    <property type="match status" value="2"/>
</dbReference>
<keyword evidence="8" id="KW-1185">Reference proteome</keyword>
<keyword evidence="2 5" id="KW-0812">Transmembrane</keyword>
<feature type="transmembrane region" description="Helical" evidence="5">
    <location>
        <begin position="327"/>
        <end position="345"/>
    </location>
</feature>
<dbReference type="Proteomes" id="UP000058305">
    <property type="component" value="Chromosome"/>
</dbReference>
<dbReference type="OrthoDB" id="9809599at2"/>
<feature type="domain" description="Major facilitator superfamily (MFS) profile" evidence="6">
    <location>
        <begin position="24"/>
        <end position="414"/>
    </location>
</feature>
<dbReference type="GO" id="GO:0022857">
    <property type="term" value="F:transmembrane transporter activity"/>
    <property type="evidence" value="ECO:0007669"/>
    <property type="project" value="InterPro"/>
</dbReference>
<dbReference type="InterPro" id="IPR036259">
    <property type="entry name" value="MFS_trans_sf"/>
</dbReference>
<feature type="transmembrane region" description="Helical" evidence="5">
    <location>
        <begin position="184"/>
        <end position="202"/>
    </location>
</feature>
<comment type="subcellular location">
    <subcellularLocation>
        <location evidence="1">Cell membrane</location>
        <topology evidence="1">Multi-pass membrane protein</topology>
    </subcellularLocation>
</comment>
<feature type="transmembrane region" description="Helical" evidence="5">
    <location>
        <begin position="270"/>
        <end position="291"/>
    </location>
</feature>
<evidence type="ECO:0000259" key="6">
    <source>
        <dbReference type="PROSITE" id="PS50850"/>
    </source>
</evidence>
<dbReference type="CDD" id="cd17393">
    <property type="entry name" value="MFS_MosC_like"/>
    <property type="match status" value="1"/>
</dbReference>
<gene>
    <name evidence="7" type="ORF">AWU67_14725</name>
</gene>
<evidence type="ECO:0000256" key="5">
    <source>
        <dbReference type="SAM" id="Phobius"/>
    </source>
</evidence>
<dbReference type="KEGG" id="mvd:AWU67_14725"/>
<feature type="transmembrane region" description="Helical" evidence="5">
    <location>
        <begin position="385"/>
        <end position="406"/>
    </location>
</feature>
<dbReference type="InterPro" id="IPR011701">
    <property type="entry name" value="MFS"/>
</dbReference>
<dbReference type="RefSeq" id="WP_067230729.1">
    <property type="nucleotide sequence ID" value="NZ_CP014145.1"/>
</dbReference>
<dbReference type="EMBL" id="CP014145">
    <property type="protein sequence ID" value="AMB59905.1"/>
    <property type="molecule type" value="Genomic_DNA"/>
</dbReference>
<feature type="transmembrane region" description="Helical" evidence="5">
    <location>
        <begin position="113"/>
        <end position="136"/>
    </location>
</feature>
<dbReference type="InterPro" id="IPR020846">
    <property type="entry name" value="MFS_dom"/>
</dbReference>
<organism evidence="7 8">
    <name type="scientific">Microterricola viridarii</name>
    <dbReference type="NCBI Taxonomy" id="412690"/>
    <lineage>
        <taxon>Bacteria</taxon>
        <taxon>Bacillati</taxon>
        <taxon>Actinomycetota</taxon>
        <taxon>Actinomycetes</taxon>
        <taxon>Micrococcales</taxon>
        <taxon>Microbacteriaceae</taxon>
        <taxon>Microterricola</taxon>
    </lineage>
</organism>
<evidence type="ECO:0000256" key="2">
    <source>
        <dbReference type="ARBA" id="ARBA00022692"/>
    </source>
</evidence>
<accession>A0A0Y0NJE7</accession>
<feature type="transmembrane region" description="Helical" evidence="5">
    <location>
        <begin position="89"/>
        <end position="107"/>
    </location>
</feature>